<evidence type="ECO:0000313" key="6">
    <source>
        <dbReference type="EMBL" id="OCQ54466.1"/>
    </source>
</evidence>
<keyword evidence="3" id="KW-0949">S-adenosyl-L-methionine</keyword>
<protein>
    <submittedName>
        <fullName evidence="6">Multifunctional cyclase-dehydratase-3-O-methyl transferase TcmN</fullName>
        <ecNumber evidence="6">2.1.1.-</ecNumber>
    </submittedName>
</protein>
<dbReference type="PROSITE" id="PS51683">
    <property type="entry name" value="SAM_OMT_II"/>
    <property type="match status" value="1"/>
</dbReference>
<feature type="active site" description="Proton acceptor" evidence="4">
    <location>
        <position position="229"/>
    </location>
</feature>
<dbReference type="SUPFAM" id="SSF46785">
    <property type="entry name" value="Winged helix' DNA-binding domain"/>
    <property type="match status" value="1"/>
</dbReference>
<name>A0A1C0U9B3_9GAMM</name>
<dbReference type="PANTHER" id="PTHR43712">
    <property type="entry name" value="PUTATIVE (AFU_ORTHOLOGUE AFUA_4G14580)-RELATED"/>
    <property type="match status" value="1"/>
</dbReference>
<dbReference type="AlphaFoldDB" id="A0A1C0U9B3"/>
<dbReference type="Gene3D" id="1.10.10.10">
    <property type="entry name" value="Winged helix-like DNA-binding domain superfamily/Winged helix DNA-binding domain"/>
    <property type="match status" value="1"/>
</dbReference>
<dbReference type="CDD" id="cd02440">
    <property type="entry name" value="AdoMet_MTases"/>
    <property type="match status" value="1"/>
</dbReference>
<evidence type="ECO:0000259" key="5">
    <source>
        <dbReference type="Pfam" id="PF00891"/>
    </source>
</evidence>
<dbReference type="InterPro" id="IPR029063">
    <property type="entry name" value="SAM-dependent_MTases_sf"/>
</dbReference>
<accession>A0A1C0U9B3</accession>
<dbReference type="SUPFAM" id="SSF53335">
    <property type="entry name" value="S-adenosyl-L-methionine-dependent methyltransferases"/>
    <property type="match status" value="1"/>
</dbReference>
<evidence type="ECO:0000256" key="1">
    <source>
        <dbReference type="ARBA" id="ARBA00022603"/>
    </source>
</evidence>
<keyword evidence="2 6" id="KW-0808">Transferase</keyword>
<dbReference type="Proteomes" id="UP000093476">
    <property type="component" value="Unassembled WGS sequence"/>
</dbReference>
<proteinExistence type="predicted"/>
<sequence length="320" mass="36231">MLAELIRSYRKSAAIYALVKTGLSVHLKDGIYVGISELSHKCGIDNSRLSRLCDFLIEIGVLVNNNHGVTLSDECKALADPNSLESLLVKHEVSSYNWNSWLMYPESLLQNDHKSAFEIAHGQPFFEYISNHESLKSNFDSLMSRNSDKLAKKLLEAYDFNKHNRILDLGGGEGNLLIKINEKVKGKHYAVLDRYNEIPVSENMEFINGDFLKSVPSGYDLYILKNVIHNWSDNDSISILKNCRKAMDNDATILLITIMKKPLSPIVNIAKSMDIFMDVLLLGKERYLTEFDYLADQAGLIIQDTQDLDESFSFIKLGVK</sequence>
<dbReference type="GO" id="GO:0008171">
    <property type="term" value="F:O-methyltransferase activity"/>
    <property type="evidence" value="ECO:0007669"/>
    <property type="project" value="InterPro"/>
</dbReference>
<dbReference type="RefSeq" id="WP_065821867.1">
    <property type="nucleotide sequence ID" value="NZ_CAWMQZ010000015.1"/>
</dbReference>
<dbReference type="InterPro" id="IPR036388">
    <property type="entry name" value="WH-like_DNA-bd_sf"/>
</dbReference>
<dbReference type="InterPro" id="IPR016461">
    <property type="entry name" value="COMT-like"/>
</dbReference>
<keyword evidence="7" id="KW-1185">Reference proteome</keyword>
<evidence type="ECO:0000256" key="4">
    <source>
        <dbReference type="PIRSR" id="PIRSR005739-1"/>
    </source>
</evidence>
<dbReference type="Gene3D" id="3.40.50.150">
    <property type="entry name" value="Vaccinia Virus protein VP39"/>
    <property type="match status" value="1"/>
</dbReference>
<dbReference type="EC" id="2.1.1.-" evidence="6"/>
<dbReference type="GO" id="GO:0032259">
    <property type="term" value="P:methylation"/>
    <property type="evidence" value="ECO:0007669"/>
    <property type="project" value="UniProtKB-KW"/>
</dbReference>
<reference evidence="6 7" key="1">
    <citation type="submission" date="2015-12" db="EMBL/GenBank/DDBJ databases">
        <title>Genome comparisons provide insights into the role of secondary metabolites in the pathogenic phase of the Photorhabdus life cycle.</title>
        <authorList>
            <person name="Tobias N.J."/>
            <person name="Mishra B."/>
            <person name="Gupta D.K."/>
            <person name="Thines M."/>
            <person name="Stinear T.P."/>
            <person name="Bode H.B."/>
        </authorList>
    </citation>
    <scope>NUCLEOTIDE SEQUENCE [LARGE SCALE GENOMIC DNA]</scope>
    <source>
        <strain evidence="6 7">PB68.1</strain>
    </source>
</reference>
<dbReference type="InterPro" id="IPR036390">
    <property type="entry name" value="WH_DNA-bd_sf"/>
</dbReference>
<gene>
    <name evidence="6" type="primary">tcmN_1</name>
    <name evidence="6" type="ORF">Ppb6_00368</name>
</gene>
<organism evidence="6 7">
    <name type="scientific">Photorhabdus australis subsp. thailandensis</name>
    <dbReference type="NCBI Taxonomy" id="2805096"/>
    <lineage>
        <taxon>Bacteria</taxon>
        <taxon>Pseudomonadati</taxon>
        <taxon>Pseudomonadota</taxon>
        <taxon>Gammaproteobacteria</taxon>
        <taxon>Enterobacterales</taxon>
        <taxon>Morganellaceae</taxon>
        <taxon>Photorhabdus</taxon>
    </lineage>
</organism>
<dbReference type="EMBL" id="LOMY01000015">
    <property type="protein sequence ID" value="OCQ54466.1"/>
    <property type="molecule type" value="Genomic_DNA"/>
</dbReference>
<dbReference type="InterPro" id="IPR001077">
    <property type="entry name" value="COMT_C"/>
</dbReference>
<evidence type="ECO:0000256" key="3">
    <source>
        <dbReference type="ARBA" id="ARBA00022691"/>
    </source>
</evidence>
<keyword evidence="1 6" id="KW-0489">Methyltransferase</keyword>
<dbReference type="Pfam" id="PF00891">
    <property type="entry name" value="Methyltransf_2"/>
    <property type="match status" value="1"/>
</dbReference>
<evidence type="ECO:0000313" key="7">
    <source>
        <dbReference type="Proteomes" id="UP000093476"/>
    </source>
</evidence>
<evidence type="ECO:0000256" key="2">
    <source>
        <dbReference type="ARBA" id="ARBA00022679"/>
    </source>
</evidence>
<dbReference type="STRING" id="286156.Ppb6_00368"/>
<dbReference type="PATRIC" id="fig|286156.4.peg.431"/>
<comment type="caution">
    <text evidence="6">The sequence shown here is derived from an EMBL/GenBank/DDBJ whole genome shotgun (WGS) entry which is preliminary data.</text>
</comment>
<dbReference type="PIRSF" id="PIRSF005739">
    <property type="entry name" value="O-mtase"/>
    <property type="match status" value="1"/>
</dbReference>
<feature type="domain" description="O-methyltransferase C-terminal" evidence="5">
    <location>
        <begin position="112"/>
        <end position="299"/>
    </location>
</feature>
<dbReference type="PANTHER" id="PTHR43712:SF2">
    <property type="entry name" value="O-METHYLTRANSFERASE CICE"/>
    <property type="match status" value="1"/>
</dbReference>